<protein>
    <submittedName>
        <fullName evidence="2">Integrase core domain protein</fullName>
    </submittedName>
</protein>
<feature type="domain" description="Integrase catalytic" evidence="1">
    <location>
        <begin position="2"/>
        <end position="178"/>
    </location>
</feature>
<name>A0A517MXH0_9BACT</name>
<dbReference type="InterPro" id="IPR012337">
    <property type="entry name" value="RNaseH-like_sf"/>
</dbReference>
<dbReference type="Proteomes" id="UP000319852">
    <property type="component" value="Chromosome"/>
</dbReference>
<dbReference type="PROSITE" id="PS50994">
    <property type="entry name" value="INTEGRASE"/>
    <property type="match status" value="1"/>
</dbReference>
<proteinExistence type="predicted"/>
<dbReference type="Gene3D" id="3.30.420.10">
    <property type="entry name" value="Ribonuclease H-like superfamily/Ribonuclease H"/>
    <property type="match status" value="1"/>
</dbReference>
<evidence type="ECO:0000313" key="2">
    <source>
        <dbReference type="EMBL" id="QDS99571.1"/>
    </source>
</evidence>
<dbReference type="AlphaFoldDB" id="A0A517MXH0"/>
<organism evidence="2 3">
    <name type="scientific">Adhaeretor mobilis</name>
    <dbReference type="NCBI Taxonomy" id="1930276"/>
    <lineage>
        <taxon>Bacteria</taxon>
        <taxon>Pseudomonadati</taxon>
        <taxon>Planctomycetota</taxon>
        <taxon>Planctomycetia</taxon>
        <taxon>Pirellulales</taxon>
        <taxon>Lacipirellulaceae</taxon>
        <taxon>Adhaeretor</taxon>
    </lineage>
</organism>
<dbReference type="SUPFAM" id="SSF53098">
    <property type="entry name" value="Ribonuclease H-like"/>
    <property type="match status" value="1"/>
</dbReference>
<sequence length="206" mass="23562">MSGIAPTWDELVKIHADTLWQVDFFCKMTVTKTGLKQAFVLAFLHVGSRRVICSPATFKPDKKWMLTQAESMLVQAREADLPVSYLIRDNDNCYVLDFEAVFEQADVRVKPTAPRAPNQNAFVKRWSGSLCYECFNRFITFGLEYLDHIVSEYAIFYSESRPHQGKCNRPLTGDWSIVDELLGREEQVVCQTRLGGVLKHYGRQAA</sequence>
<dbReference type="GO" id="GO:0015074">
    <property type="term" value="P:DNA integration"/>
    <property type="evidence" value="ECO:0007669"/>
    <property type="project" value="InterPro"/>
</dbReference>
<gene>
    <name evidence="2" type="ORF">HG15A2_28960</name>
</gene>
<dbReference type="GO" id="GO:0003676">
    <property type="term" value="F:nucleic acid binding"/>
    <property type="evidence" value="ECO:0007669"/>
    <property type="project" value="InterPro"/>
</dbReference>
<dbReference type="EMBL" id="CP036263">
    <property type="protein sequence ID" value="QDS99571.1"/>
    <property type="molecule type" value="Genomic_DNA"/>
</dbReference>
<dbReference type="Pfam" id="PF13683">
    <property type="entry name" value="rve_3"/>
    <property type="match status" value="1"/>
</dbReference>
<dbReference type="InterPro" id="IPR036397">
    <property type="entry name" value="RNaseH_sf"/>
</dbReference>
<evidence type="ECO:0000259" key="1">
    <source>
        <dbReference type="PROSITE" id="PS50994"/>
    </source>
</evidence>
<dbReference type="KEGG" id="amob:HG15A2_28960"/>
<evidence type="ECO:0000313" key="3">
    <source>
        <dbReference type="Proteomes" id="UP000319852"/>
    </source>
</evidence>
<dbReference type="InterPro" id="IPR001584">
    <property type="entry name" value="Integrase_cat-core"/>
</dbReference>
<reference evidence="2 3" key="1">
    <citation type="submission" date="2019-02" db="EMBL/GenBank/DDBJ databases">
        <title>Deep-cultivation of Planctomycetes and their phenomic and genomic characterization uncovers novel biology.</title>
        <authorList>
            <person name="Wiegand S."/>
            <person name="Jogler M."/>
            <person name="Boedeker C."/>
            <person name="Pinto D."/>
            <person name="Vollmers J."/>
            <person name="Rivas-Marin E."/>
            <person name="Kohn T."/>
            <person name="Peeters S.H."/>
            <person name="Heuer A."/>
            <person name="Rast P."/>
            <person name="Oberbeckmann S."/>
            <person name="Bunk B."/>
            <person name="Jeske O."/>
            <person name="Meyerdierks A."/>
            <person name="Storesund J.E."/>
            <person name="Kallscheuer N."/>
            <person name="Luecker S."/>
            <person name="Lage O.M."/>
            <person name="Pohl T."/>
            <person name="Merkel B.J."/>
            <person name="Hornburger P."/>
            <person name="Mueller R.-W."/>
            <person name="Bruemmer F."/>
            <person name="Labrenz M."/>
            <person name="Spormann A.M."/>
            <person name="Op den Camp H."/>
            <person name="Overmann J."/>
            <person name="Amann R."/>
            <person name="Jetten M.S.M."/>
            <person name="Mascher T."/>
            <person name="Medema M.H."/>
            <person name="Devos D.P."/>
            <person name="Kaster A.-K."/>
            <person name="Ovreas L."/>
            <person name="Rohde M."/>
            <person name="Galperin M.Y."/>
            <person name="Jogler C."/>
        </authorList>
    </citation>
    <scope>NUCLEOTIDE SEQUENCE [LARGE SCALE GENOMIC DNA]</scope>
    <source>
        <strain evidence="2 3">HG15A2</strain>
    </source>
</reference>
<keyword evidence="3" id="KW-1185">Reference proteome</keyword>
<accession>A0A517MXH0</accession>